<feature type="region of interest" description="Disordered" evidence="1">
    <location>
        <begin position="62"/>
        <end position="84"/>
    </location>
</feature>
<evidence type="ECO:0000313" key="4">
    <source>
        <dbReference type="Proteomes" id="UP000586976"/>
    </source>
</evidence>
<dbReference type="InterPro" id="IPR000772">
    <property type="entry name" value="Ricin_B_lectin"/>
</dbReference>
<evidence type="ECO:0000259" key="2">
    <source>
        <dbReference type="Pfam" id="PF14200"/>
    </source>
</evidence>
<name>A0A7W2D5V2_9ACTN</name>
<accession>A0A7W2D5V2</accession>
<dbReference type="Pfam" id="PF14200">
    <property type="entry name" value="RicinB_lectin_2"/>
    <property type="match status" value="1"/>
</dbReference>
<organism evidence="3 4">
    <name type="scientific">Streptomyces himalayensis subsp. aureolus</name>
    <dbReference type="NCBI Taxonomy" id="2758039"/>
    <lineage>
        <taxon>Bacteria</taxon>
        <taxon>Bacillati</taxon>
        <taxon>Actinomycetota</taxon>
        <taxon>Actinomycetes</taxon>
        <taxon>Kitasatosporales</taxon>
        <taxon>Streptomycetaceae</taxon>
        <taxon>Streptomyces</taxon>
        <taxon>Streptomyces himalayensis</taxon>
    </lineage>
</organism>
<evidence type="ECO:0000313" key="3">
    <source>
        <dbReference type="EMBL" id="MBA4865313.1"/>
    </source>
</evidence>
<dbReference type="SUPFAM" id="SSF50370">
    <property type="entry name" value="Ricin B-like lectins"/>
    <property type="match status" value="1"/>
</dbReference>
<gene>
    <name evidence="3" type="ORF">H1V43_29030</name>
</gene>
<dbReference type="PROSITE" id="PS50231">
    <property type="entry name" value="RICIN_B_LECTIN"/>
    <property type="match status" value="1"/>
</dbReference>
<dbReference type="Proteomes" id="UP000586976">
    <property type="component" value="Unassembled WGS sequence"/>
</dbReference>
<dbReference type="InterPro" id="IPR035992">
    <property type="entry name" value="Ricin_B-like_lectins"/>
</dbReference>
<dbReference type="AlphaFoldDB" id="A0A7W2D5V2"/>
<evidence type="ECO:0000256" key="1">
    <source>
        <dbReference type="SAM" id="MobiDB-lite"/>
    </source>
</evidence>
<feature type="domain" description="Ricin B lectin" evidence="2">
    <location>
        <begin position="3"/>
        <end position="69"/>
    </location>
</feature>
<dbReference type="Gene3D" id="2.80.10.50">
    <property type="match status" value="1"/>
</dbReference>
<reference evidence="3 4" key="1">
    <citation type="submission" date="2020-07" db="EMBL/GenBank/DDBJ databases">
        <title>Streptomyces isolated from Indian soil.</title>
        <authorList>
            <person name="Mandal S."/>
            <person name="Maiti P.K."/>
        </authorList>
    </citation>
    <scope>NUCLEOTIDE SEQUENCE [LARGE SCALE GENOMIC DNA]</scope>
    <source>
        <strain evidence="3 4">PSKA54</strain>
    </source>
</reference>
<dbReference type="EMBL" id="JACEQY010000039">
    <property type="protein sequence ID" value="MBA4865313.1"/>
    <property type="molecule type" value="Genomic_DNA"/>
</dbReference>
<proteinExistence type="predicted"/>
<keyword evidence="4" id="KW-1185">Reference proteome</keyword>
<sequence length="84" mass="9194">MCSGKVMDVNGFSTADGTRIQQWTDQHTANQQWRLRPTGDGYYELVNRNSGKVLGIEGDSAAKGAVAEQQTTALPLPRSGRSRR</sequence>
<comment type="caution">
    <text evidence="3">The sequence shown here is derived from an EMBL/GenBank/DDBJ whole genome shotgun (WGS) entry which is preliminary data.</text>
</comment>
<protein>
    <submittedName>
        <fullName evidence="3">RICIN domain-containing protein</fullName>
    </submittedName>
</protein>